<keyword evidence="3" id="KW-1185">Reference proteome</keyword>
<organism evidence="2 3">
    <name type="scientific">Cardiocondyla obscurior</name>
    <dbReference type="NCBI Taxonomy" id="286306"/>
    <lineage>
        <taxon>Eukaryota</taxon>
        <taxon>Metazoa</taxon>
        <taxon>Ecdysozoa</taxon>
        <taxon>Arthropoda</taxon>
        <taxon>Hexapoda</taxon>
        <taxon>Insecta</taxon>
        <taxon>Pterygota</taxon>
        <taxon>Neoptera</taxon>
        <taxon>Endopterygota</taxon>
        <taxon>Hymenoptera</taxon>
        <taxon>Apocrita</taxon>
        <taxon>Aculeata</taxon>
        <taxon>Formicoidea</taxon>
        <taxon>Formicidae</taxon>
        <taxon>Myrmicinae</taxon>
        <taxon>Cardiocondyla</taxon>
    </lineage>
</organism>
<protein>
    <recommendedName>
        <fullName evidence="4">Secreted protein</fullName>
    </recommendedName>
</protein>
<evidence type="ECO:0000256" key="1">
    <source>
        <dbReference type="SAM" id="MobiDB-lite"/>
    </source>
</evidence>
<evidence type="ECO:0000313" key="2">
    <source>
        <dbReference type="EMBL" id="KAL0121835.1"/>
    </source>
</evidence>
<feature type="compositionally biased region" description="Basic and acidic residues" evidence="1">
    <location>
        <begin position="60"/>
        <end position="71"/>
    </location>
</feature>
<reference evidence="2 3" key="1">
    <citation type="submission" date="2023-03" db="EMBL/GenBank/DDBJ databases">
        <title>High recombination rates correlate with genetic variation in Cardiocondyla obscurior ants.</title>
        <authorList>
            <person name="Errbii M."/>
        </authorList>
    </citation>
    <scope>NUCLEOTIDE SEQUENCE [LARGE SCALE GENOMIC DNA]</scope>
    <source>
        <strain evidence="2">Alpha-2009</strain>
        <tissue evidence="2">Whole body</tissue>
    </source>
</reference>
<evidence type="ECO:0000313" key="3">
    <source>
        <dbReference type="Proteomes" id="UP001430953"/>
    </source>
</evidence>
<evidence type="ECO:0008006" key="4">
    <source>
        <dbReference type="Google" id="ProtNLM"/>
    </source>
</evidence>
<dbReference type="Proteomes" id="UP001430953">
    <property type="component" value="Unassembled WGS sequence"/>
</dbReference>
<dbReference type="AlphaFoldDB" id="A0AAW2G2M2"/>
<comment type="caution">
    <text evidence="2">The sequence shown here is derived from an EMBL/GenBank/DDBJ whole genome shotgun (WGS) entry which is preliminary data.</text>
</comment>
<gene>
    <name evidence="2" type="ORF">PUN28_006950</name>
</gene>
<sequence>MFGNVLRSRRLLRHVFSLPITFIIQDSSCGGEELSLLARHPSRGLSKQLKKGTAWSSHPGHRDPWKGKGQERPLPTPFCRRDARRRWIVVASQRPLRHYHYSRKADVFPVGRVNKRPQSVRRRGEDVSPVRAEQQVLPRVPRNTARYTR</sequence>
<name>A0AAW2G2M2_9HYME</name>
<proteinExistence type="predicted"/>
<dbReference type="EMBL" id="JADYXP020000006">
    <property type="protein sequence ID" value="KAL0121835.1"/>
    <property type="molecule type" value="Genomic_DNA"/>
</dbReference>
<feature type="region of interest" description="Disordered" evidence="1">
    <location>
        <begin position="47"/>
        <end position="77"/>
    </location>
</feature>
<accession>A0AAW2G2M2</accession>